<dbReference type="EMBL" id="BGZK01000026">
    <property type="protein sequence ID" value="GBP07362.1"/>
    <property type="molecule type" value="Genomic_DNA"/>
</dbReference>
<reference evidence="1 2" key="1">
    <citation type="journal article" date="2019" name="Commun. Biol.">
        <title>The bagworm genome reveals a unique fibroin gene that provides high tensile strength.</title>
        <authorList>
            <person name="Kono N."/>
            <person name="Nakamura H."/>
            <person name="Ohtoshi R."/>
            <person name="Tomita M."/>
            <person name="Numata K."/>
            <person name="Arakawa K."/>
        </authorList>
    </citation>
    <scope>NUCLEOTIDE SEQUENCE [LARGE SCALE GENOMIC DNA]</scope>
</reference>
<organism evidence="1 2">
    <name type="scientific">Eumeta variegata</name>
    <name type="common">Bagworm moth</name>
    <name type="synonym">Eumeta japonica</name>
    <dbReference type="NCBI Taxonomy" id="151549"/>
    <lineage>
        <taxon>Eukaryota</taxon>
        <taxon>Metazoa</taxon>
        <taxon>Ecdysozoa</taxon>
        <taxon>Arthropoda</taxon>
        <taxon>Hexapoda</taxon>
        <taxon>Insecta</taxon>
        <taxon>Pterygota</taxon>
        <taxon>Neoptera</taxon>
        <taxon>Endopterygota</taxon>
        <taxon>Lepidoptera</taxon>
        <taxon>Glossata</taxon>
        <taxon>Ditrysia</taxon>
        <taxon>Tineoidea</taxon>
        <taxon>Psychidae</taxon>
        <taxon>Oiketicinae</taxon>
        <taxon>Eumeta</taxon>
    </lineage>
</organism>
<comment type="caution">
    <text evidence="1">The sequence shown here is derived from an EMBL/GenBank/DDBJ whole genome shotgun (WGS) entry which is preliminary data.</text>
</comment>
<protein>
    <submittedName>
        <fullName evidence="1">Uncharacterized protein</fullName>
    </submittedName>
</protein>
<name>A0A4C1SYT0_EUMVA</name>
<gene>
    <name evidence="1" type="ORF">EVAR_4746_1</name>
</gene>
<proteinExistence type="predicted"/>
<evidence type="ECO:0000313" key="1">
    <source>
        <dbReference type="EMBL" id="GBP07362.1"/>
    </source>
</evidence>
<accession>A0A4C1SYT0</accession>
<dbReference type="AlphaFoldDB" id="A0A4C1SYT0"/>
<evidence type="ECO:0000313" key="2">
    <source>
        <dbReference type="Proteomes" id="UP000299102"/>
    </source>
</evidence>
<keyword evidence="2" id="KW-1185">Reference proteome</keyword>
<sequence>MGGRASAPQRHRRRWLLTRDAIQLFPYAVFLHICYRLPINVKCSKNNGVPSAAPAGNRERKGNSVIQITAPRSAPASAASPLKLSAVISHVDTWRTRSVQDVNIASLTPVASSPHLRTTREVSRFRIEMTEGSFSSHSPNVCSDNTTRTESAALCGLVLQSAPARRGSSFRREVAVAVLRAVPHEPDIEHGKVSIRRPPPERRRGIRL</sequence>
<dbReference type="Proteomes" id="UP000299102">
    <property type="component" value="Unassembled WGS sequence"/>
</dbReference>